<name>A0AAE3U6Y1_9BACT</name>
<evidence type="ECO:0000256" key="1">
    <source>
        <dbReference type="SAM" id="Phobius"/>
    </source>
</evidence>
<feature type="transmembrane region" description="Helical" evidence="1">
    <location>
        <begin position="71"/>
        <end position="90"/>
    </location>
</feature>
<sequence>MLLFRMLFILFIYLVIFGWLAKATFYDSVGSDFFALLVIGTFVCMFFYGLYSMVIYTLFKKIKERSVLIEIAFCVVELIPFFLIASLAILNS</sequence>
<organism evidence="2 3">
    <name type="scientific">Xanthocytophaga flava</name>
    <dbReference type="NCBI Taxonomy" id="3048013"/>
    <lineage>
        <taxon>Bacteria</taxon>
        <taxon>Pseudomonadati</taxon>
        <taxon>Bacteroidota</taxon>
        <taxon>Cytophagia</taxon>
        <taxon>Cytophagales</taxon>
        <taxon>Rhodocytophagaceae</taxon>
        <taxon>Xanthocytophaga</taxon>
    </lineage>
</organism>
<dbReference type="AlphaFoldDB" id="A0AAE3U6Y1"/>
<dbReference type="EMBL" id="JASJOS010000004">
    <property type="protein sequence ID" value="MDJ1481037.1"/>
    <property type="molecule type" value="Genomic_DNA"/>
</dbReference>
<evidence type="ECO:0000313" key="3">
    <source>
        <dbReference type="Proteomes" id="UP001241110"/>
    </source>
</evidence>
<dbReference type="RefSeq" id="WP_313978313.1">
    <property type="nucleotide sequence ID" value="NZ_JASJOS010000004.1"/>
</dbReference>
<protein>
    <submittedName>
        <fullName evidence="2">Uncharacterized protein</fullName>
    </submittedName>
</protein>
<keyword evidence="1" id="KW-1133">Transmembrane helix</keyword>
<accession>A0AAE3U6Y1</accession>
<keyword evidence="1" id="KW-0812">Transmembrane</keyword>
<gene>
    <name evidence="2" type="ORF">QNI16_11130</name>
</gene>
<comment type="caution">
    <text evidence="2">The sequence shown here is derived from an EMBL/GenBank/DDBJ whole genome shotgun (WGS) entry which is preliminary data.</text>
</comment>
<keyword evidence="1" id="KW-0472">Membrane</keyword>
<proteinExistence type="predicted"/>
<dbReference type="Proteomes" id="UP001241110">
    <property type="component" value="Unassembled WGS sequence"/>
</dbReference>
<evidence type="ECO:0000313" key="2">
    <source>
        <dbReference type="EMBL" id="MDJ1481037.1"/>
    </source>
</evidence>
<feature type="transmembrane region" description="Helical" evidence="1">
    <location>
        <begin position="33"/>
        <end position="59"/>
    </location>
</feature>
<reference evidence="2" key="1">
    <citation type="submission" date="2023-05" db="EMBL/GenBank/DDBJ databases">
        <authorList>
            <person name="Zhang X."/>
        </authorList>
    </citation>
    <scope>NUCLEOTIDE SEQUENCE</scope>
    <source>
        <strain evidence="2">YF14B1</strain>
    </source>
</reference>